<dbReference type="Proteomes" id="UP001583177">
    <property type="component" value="Unassembled WGS sequence"/>
</dbReference>
<organism evidence="1 2">
    <name type="scientific">Diaporthe australafricana</name>
    <dbReference type="NCBI Taxonomy" id="127596"/>
    <lineage>
        <taxon>Eukaryota</taxon>
        <taxon>Fungi</taxon>
        <taxon>Dikarya</taxon>
        <taxon>Ascomycota</taxon>
        <taxon>Pezizomycotina</taxon>
        <taxon>Sordariomycetes</taxon>
        <taxon>Sordariomycetidae</taxon>
        <taxon>Diaporthales</taxon>
        <taxon>Diaporthaceae</taxon>
        <taxon>Diaporthe</taxon>
    </lineage>
</organism>
<comment type="caution">
    <text evidence="1">The sequence shown here is derived from an EMBL/GenBank/DDBJ whole genome shotgun (WGS) entry which is preliminary data.</text>
</comment>
<name>A0ABR3WCL0_9PEZI</name>
<reference evidence="1 2" key="1">
    <citation type="journal article" date="2024" name="IMA Fungus">
        <title>IMA Genome - F19 : A genome assembly and annotation guide to empower mycologists, including annotated draft genome sequences of Ceratocystis pirilliformis, Diaporthe australafricana, Fusarium ophioides, Paecilomyces lecythidis, and Sporothrix stenoceras.</title>
        <authorList>
            <person name="Aylward J."/>
            <person name="Wilson A.M."/>
            <person name="Visagie C.M."/>
            <person name="Spraker J."/>
            <person name="Barnes I."/>
            <person name="Buitendag C."/>
            <person name="Ceriani C."/>
            <person name="Del Mar Angel L."/>
            <person name="du Plessis D."/>
            <person name="Fuchs T."/>
            <person name="Gasser K."/>
            <person name="Kramer D."/>
            <person name="Li W."/>
            <person name="Munsamy K."/>
            <person name="Piso A."/>
            <person name="Price J.L."/>
            <person name="Sonnekus B."/>
            <person name="Thomas C."/>
            <person name="van der Nest A."/>
            <person name="van Dijk A."/>
            <person name="van Heerden A."/>
            <person name="van Vuuren N."/>
            <person name="Yilmaz N."/>
            <person name="Duong T.A."/>
            <person name="van der Merwe N.A."/>
            <person name="Wingfield M.J."/>
            <person name="Wingfield B.D."/>
        </authorList>
    </citation>
    <scope>NUCLEOTIDE SEQUENCE [LARGE SCALE GENOMIC DNA]</scope>
    <source>
        <strain evidence="1 2">CMW 18300</strain>
    </source>
</reference>
<evidence type="ECO:0008006" key="3">
    <source>
        <dbReference type="Google" id="ProtNLM"/>
    </source>
</evidence>
<accession>A0ABR3WCL0</accession>
<dbReference type="EMBL" id="JAWRVE010000104">
    <property type="protein sequence ID" value="KAL1858750.1"/>
    <property type="molecule type" value="Genomic_DNA"/>
</dbReference>
<evidence type="ECO:0000313" key="2">
    <source>
        <dbReference type="Proteomes" id="UP001583177"/>
    </source>
</evidence>
<keyword evidence="2" id="KW-1185">Reference proteome</keyword>
<gene>
    <name evidence="1" type="ORF">Daus18300_009884</name>
</gene>
<proteinExistence type="predicted"/>
<protein>
    <recommendedName>
        <fullName evidence="3">Transcription factor domain-containing protein</fullName>
    </recommendedName>
</protein>
<dbReference type="CDD" id="cd12148">
    <property type="entry name" value="fungal_TF_MHR"/>
    <property type="match status" value="1"/>
</dbReference>
<sequence length="198" mass="23325">MDIPFFPPLFTTTAQKREFRAMIMRQIGCCLDVCISMDCLNDLQLFLQYEYFIIYSYMDGDQSYNLWRSMGDVMSSISALGYHERLDGRLDTPEFLIQLRKTAFARIYSADKNMALFLGRPLRMSKRFYHFHLPDTRPISIQEMLPVDDTLGPHEWHPDSVIDYRSETRWSALCASIKEDIMELLFDRSRTDRSSRVS</sequence>
<evidence type="ECO:0000313" key="1">
    <source>
        <dbReference type="EMBL" id="KAL1858750.1"/>
    </source>
</evidence>